<dbReference type="InterPro" id="IPR053018">
    <property type="entry name" value="Elsinochrome_Biosynth-Asso"/>
</dbReference>
<feature type="transmembrane region" description="Helical" evidence="2">
    <location>
        <begin position="344"/>
        <end position="364"/>
    </location>
</feature>
<keyword evidence="2" id="KW-0472">Membrane</keyword>
<organism evidence="3 4">
    <name type="scientific">Myriangium duriaei CBS 260.36</name>
    <dbReference type="NCBI Taxonomy" id="1168546"/>
    <lineage>
        <taxon>Eukaryota</taxon>
        <taxon>Fungi</taxon>
        <taxon>Dikarya</taxon>
        <taxon>Ascomycota</taxon>
        <taxon>Pezizomycotina</taxon>
        <taxon>Dothideomycetes</taxon>
        <taxon>Dothideomycetidae</taxon>
        <taxon>Myriangiales</taxon>
        <taxon>Myriangiaceae</taxon>
        <taxon>Myriangium</taxon>
    </lineage>
</organism>
<feature type="transmembrane region" description="Helical" evidence="2">
    <location>
        <begin position="24"/>
        <end position="47"/>
    </location>
</feature>
<sequence length="551" mass="61057">MSLNCTSLRDTGATPQPDNDVSGIGILIASNFSAWITLLIAFISYWCGYTDSEVLSSVDTVVHRRRSAQTNNHTGSHRARRLLMDLILAFSDQQIITGCAVLIAGFAGLRNSSRISVYHFHIVVYLAWMASNVHLSALTMLSKYFSTRRSLLNWRLLGMTALVIGLLVALVPTASYGWAMPHASPDEALKGPTPGATGQPVGWGVPAICYFNPFAGIINVNGLLAMAMLLVGYLWKLAALSSRCRRVWRCHVRRSLEYRVAKSLQKQASTFVRTTGSAVKPNRSASTVRFFTKLSLYIWLFTVFEQLSSFAMSLFVSATGLIFGTVQIFAVCNQNHYWAQPEDQWGFGQIIPIVMLVQPLGIIFQNRKTEPKSRHASSAPPESVLKTNVPPATNPVTTPVPTTAPLSSSGMGTSAVPDPERNAGLESTLQPPAAAVLAHKSAGPEEHTTRQAATPVCGDQTYRKLLEFFAYLNLDELRQSTDSMPKHQITMTHWEYYRFLVFALEALLLYFTILVIVFSRQDTTSALFILWPLFHSDLGWFLRYVRVPDSP</sequence>
<reference evidence="3" key="1">
    <citation type="journal article" date="2020" name="Stud. Mycol.">
        <title>101 Dothideomycetes genomes: a test case for predicting lifestyles and emergence of pathogens.</title>
        <authorList>
            <person name="Haridas S."/>
            <person name="Albert R."/>
            <person name="Binder M."/>
            <person name="Bloem J."/>
            <person name="Labutti K."/>
            <person name="Salamov A."/>
            <person name="Andreopoulos B."/>
            <person name="Baker S."/>
            <person name="Barry K."/>
            <person name="Bills G."/>
            <person name="Bluhm B."/>
            <person name="Cannon C."/>
            <person name="Castanera R."/>
            <person name="Culley D."/>
            <person name="Daum C."/>
            <person name="Ezra D."/>
            <person name="Gonzalez J."/>
            <person name="Henrissat B."/>
            <person name="Kuo A."/>
            <person name="Liang C."/>
            <person name="Lipzen A."/>
            <person name="Lutzoni F."/>
            <person name="Magnuson J."/>
            <person name="Mondo S."/>
            <person name="Nolan M."/>
            <person name="Ohm R."/>
            <person name="Pangilinan J."/>
            <person name="Park H.-J."/>
            <person name="Ramirez L."/>
            <person name="Alfaro M."/>
            <person name="Sun H."/>
            <person name="Tritt A."/>
            <person name="Yoshinaga Y."/>
            <person name="Zwiers L.-H."/>
            <person name="Turgeon B."/>
            <person name="Goodwin S."/>
            <person name="Spatafora J."/>
            <person name="Crous P."/>
            <person name="Grigoriev I."/>
        </authorList>
    </citation>
    <scope>NUCLEOTIDE SEQUENCE</scope>
    <source>
        <strain evidence="3">CBS 260.36</strain>
    </source>
</reference>
<protein>
    <submittedName>
        <fullName evidence="3">Uncharacterized protein</fullName>
    </submittedName>
</protein>
<evidence type="ECO:0000256" key="1">
    <source>
        <dbReference type="SAM" id="MobiDB-lite"/>
    </source>
</evidence>
<dbReference type="AlphaFoldDB" id="A0A9P4J1L2"/>
<name>A0A9P4J1L2_9PEZI</name>
<feature type="transmembrane region" description="Helical" evidence="2">
    <location>
        <begin position="496"/>
        <end position="519"/>
    </location>
</feature>
<keyword evidence="2" id="KW-0812">Transmembrane</keyword>
<evidence type="ECO:0000256" key="2">
    <source>
        <dbReference type="SAM" id="Phobius"/>
    </source>
</evidence>
<dbReference type="Proteomes" id="UP000799439">
    <property type="component" value="Unassembled WGS sequence"/>
</dbReference>
<proteinExistence type="predicted"/>
<dbReference type="EMBL" id="ML996089">
    <property type="protein sequence ID" value="KAF2150723.1"/>
    <property type="molecule type" value="Genomic_DNA"/>
</dbReference>
<dbReference type="OrthoDB" id="5427664at2759"/>
<evidence type="ECO:0000313" key="4">
    <source>
        <dbReference type="Proteomes" id="UP000799439"/>
    </source>
</evidence>
<feature type="transmembrane region" description="Helical" evidence="2">
    <location>
        <begin position="86"/>
        <end position="109"/>
    </location>
</feature>
<feature type="transmembrane region" description="Helical" evidence="2">
    <location>
        <begin position="214"/>
        <end position="235"/>
    </location>
</feature>
<feature type="transmembrane region" description="Helical" evidence="2">
    <location>
        <begin position="156"/>
        <end position="179"/>
    </location>
</feature>
<evidence type="ECO:0000313" key="3">
    <source>
        <dbReference type="EMBL" id="KAF2150723.1"/>
    </source>
</evidence>
<dbReference type="PANTHER" id="PTHR37577:SF1">
    <property type="entry name" value="INTEGRAL MEMBRANE PROTEIN"/>
    <property type="match status" value="1"/>
</dbReference>
<keyword evidence="2" id="KW-1133">Transmembrane helix</keyword>
<dbReference type="PANTHER" id="PTHR37577">
    <property type="entry name" value="INTEGRAL MEMBRANE PROTEIN"/>
    <property type="match status" value="1"/>
</dbReference>
<accession>A0A9P4J1L2</accession>
<gene>
    <name evidence="3" type="ORF">K461DRAFT_181300</name>
</gene>
<feature type="region of interest" description="Disordered" evidence="1">
    <location>
        <begin position="368"/>
        <end position="426"/>
    </location>
</feature>
<feature type="transmembrane region" description="Helical" evidence="2">
    <location>
        <begin position="296"/>
        <end position="324"/>
    </location>
</feature>
<feature type="transmembrane region" description="Helical" evidence="2">
    <location>
        <begin position="115"/>
        <end position="135"/>
    </location>
</feature>
<keyword evidence="4" id="KW-1185">Reference proteome</keyword>
<comment type="caution">
    <text evidence="3">The sequence shown here is derived from an EMBL/GenBank/DDBJ whole genome shotgun (WGS) entry which is preliminary data.</text>
</comment>
<feature type="compositionally biased region" description="Low complexity" evidence="1">
    <location>
        <begin position="387"/>
        <end position="405"/>
    </location>
</feature>